<feature type="domain" description="EGF-like" evidence="4">
    <location>
        <begin position="120"/>
        <end position="159"/>
    </location>
</feature>
<dbReference type="Proteomes" id="UP001177023">
    <property type="component" value="Unassembled WGS sequence"/>
</dbReference>
<dbReference type="InterPro" id="IPR000742">
    <property type="entry name" value="EGF"/>
</dbReference>
<feature type="disulfide bond" evidence="1">
    <location>
        <begin position="149"/>
        <end position="158"/>
    </location>
</feature>
<dbReference type="PROSITE" id="PS00022">
    <property type="entry name" value="EGF_1"/>
    <property type="match status" value="1"/>
</dbReference>
<dbReference type="PROSITE" id="PS50026">
    <property type="entry name" value="EGF_3"/>
    <property type="match status" value="1"/>
</dbReference>
<sequence length="290" mass="32649">MGDSVRIRRSSKDSKVNLVYEVILNPDDPDPAELYFQQGDAFELRCLVESDSFDVDTLNFESGPTKLEAVKENNWLSVNVDSFKTGDHGGGVRCEVQEKAGPSVFTKPITLKEKVSIKNGMLACPPSSQKVCYNGGVCVLEKKLERCFCAGNFGGETCDTPIIFEGSRTEQIAMGTGGTLMLIFLALSLVFGLLFYKERSRRKRRALLDYMEHSMPTSPSSDGIYEGRFENPYKEIANHKRLSMKRSETEESWIRRSIRRMRGYNATESPQQENRPMVHTAPPKQQPPIT</sequence>
<evidence type="ECO:0000256" key="1">
    <source>
        <dbReference type="PROSITE-ProRule" id="PRU00076"/>
    </source>
</evidence>
<keyword evidence="1" id="KW-1015">Disulfide bond</keyword>
<evidence type="ECO:0000313" key="5">
    <source>
        <dbReference type="EMBL" id="CAJ0559804.1"/>
    </source>
</evidence>
<comment type="caution">
    <text evidence="1">Lacks conserved residue(s) required for the propagation of feature annotation.</text>
</comment>
<keyword evidence="3" id="KW-0812">Transmembrane</keyword>
<evidence type="ECO:0000256" key="3">
    <source>
        <dbReference type="SAM" id="Phobius"/>
    </source>
</evidence>
<feature type="non-terminal residue" evidence="5">
    <location>
        <position position="1"/>
    </location>
</feature>
<proteinExistence type="predicted"/>
<gene>
    <name evidence="5" type="ORF">MSPICULIGERA_LOCUS1379</name>
</gene>
<keyword evidence="1" id="KW-0245">EGF-like domain</keyword>
<dbReference type="AlphaFoldDB" id="A0AA36C6G4"/>
<keyword evidence="3" id="KW-0472">Membrane</keyword>
<name>A0AA36C6G4_9BILA</name>
<evidence type="ECO:0000313" key="6">
    <source>
        <dbReference type="Proteomes" id="UP001177023"/>
    </source>
</evidence>
<dbReference type="Gene3D" id="2.10.25.10">
    <property type="entry name" value="Laminin"/>
    <property type="match status" value="1"/>
</dbReference>
<feature type="region of interest" description="Disordered" evidence="2">
    <location>
        <begin position="260"/>
        <end position="290"/>
    </location>
</feature>
<keyword evidence="6" id="KW-1185">Reference proteome</keyword>
<reference evidence="5" key="1">
    <citation type="submission" date="2023-06" db="EMBL/GenBank/DDBJ databases">
        <authorList>
            <person name="Delattre M."/>
        </authorList>
    </citation>
    <scope>NUCLEOTIDE SEQUENCE</scope>
    <source>
        <strain evidence="5">AF72</strain>
    </source>
</reference>
<feature type="transmembrane region" description="Helical" evidence="3">
    <location>
        <begin position="172"/>
        <end position="196"/>
    </location>
</feature>
<dbReference type="EMBL" id="CATQJA010000382">
    <property type="protein sequence ID" value="CAJ0559804.1"/>
    <property type="molecule type" value="Genomic_DNA"/>
</dbReference>
<evidence type="ECO:0000256" key="2">
    <source>
        <dbReference type="SAM" id="MobiDB-lite"/>
    </source>
</evidence>
<comment type="caution">
    <text evidence="5">The sequence shown here is derived from an EMBL/GenBank/DDBJ whole genome shotgun (WGS) entry which is preliminary data.</text>
</comment>
<organism evidence="5 6">
    <name type="scientific">Mesorhabditis spiculigera</name>
    <dbReference type="NCBI Taxonomy" id="96644"/>
    <lineage>
        <taxon>Eukaryota</taxon>
        <taxon>Metazoa</taxon>
        <taxon>Ecdysozoa</taxon>
        <taxon>Nematoda</taxon>
        <taxon>Chromadorea</taxon>
        <taxon>Rhabditida</taxon>
        <taxon>Rhabditina</taxon>
        <taxon>Rhabditomorpha</taxon>
        <taxon>Rhabditoidea</taxon>
        <taxon>Rhabditidae</taxon>
        <taxon>Mesorhabditinae</taxon>
        <taxon>Mesorhabditis</taxon>
    </lineage>
</organism>
<dbReference type="SUPFAM" id="SSF57196">
    <property type="entry name" value="EGF/Laminin"/>
    <property type="match status" value="1"/>
</dbReference>
<accession>A0AA36C6G4</accession>
<evidence type="ECO:0000259" key="4">
    <source>
        <dbReference type="PROSITE" id="PS50026"/>
    </source>
</evidence>
<keyword evidence="3" id="KW-1133">Transmembrane helix</keyword>
<protein>
    <recommendedName>
        <fullName evidence="4">EGF-like domain-containing protein</fullName>
    </recommendedName>
</protein>